<dbReference type="SUPFAM" id="SSF51735">
    <property type="entry name" value="NAD(P)-binding Rossmann-fold domains"/>
    <property type="match status" value="1"/>
</dbReference>
<dbReference type="OrthoDB" id="9801056at2"/>
<keyword evidence="3" id="KW-1185">Reference proteome</keyword>
<dbReference type="InterPro" id="IPR001509">
    <property type="entry name" value="Epimerase_deHydtase"/>
</dbReference>
<evidence type="ECO:0000313" key="2">
    <source>
        <dbReference type="EMBL" id="TRY15696.1"/>
    </source>
</evidence>
<sequence length="297" mass="32527">MKILLSGADGFIGQCLLEQDQNSLIHRCITRRNKLNEYDSFFVDNIDKHTIWDGAFDNIDTVIHLAGIAHNKSCDKAVIFNTNTHGTIRFAQEAAKAGVKRFVFVSTATIGAQISFNQEEASSQTRSKYDAEFELNQLADKVGLEVVIVRPTLVYGLNAPGNFGSLTKLVKKMPFLPFELTNNKRDFIAVQNLTDLLLTCAKHPDAAGHTFLASDGQSVSIKTFTNAIAKGLNKSLIQIPIPVSLMRLGSKLVGKSAMAEQLLGNLQVDSSNAHDVLGWSPPYSMEQAMASLSEKIK</sequence>
<dbReference type="Proteomes" id="UP000318126">
    <property type="component" value="Unassembled WGS sequence"/>
</dbReference>
<accession>A0A553JTB1</accession>
<comment type="caution">
    <text evidence="2">The sequence shown here is derived from an EMBL/GenBank/DDBJ whole genome shotgun (WGS) entry which is preliminary data.</text>
</comment>
<organism evidence="2 3">
    <name type="scientific">Shewanella hanedai</name>
    <name type="common">Alteromonas hanedai</name>
    <dbReference type="NCBI Taxonomy" id="25"/>
    <lineage>
        <taxon>Bacteria</taxon>
        <taxon>Pseudomonadati</taxon>
        <taxon>Pseudomonadota</taxon>
        <taxon>Gammaproteobacteria</taxon>
        <taxon>Alteromonadales</taxon>
        <taxon>Shewanellaceae</taxon>
        <taxon>Shewanella</taxon>
    </lineage>
</organism>
<feature type="domain" description="NAD-dependent epimerase/dehydratase" evidence="1">
    <location>
        <begin position="3"/>
        <end position="209"/>
    </location>
</feature>
<dbReference type="PANTHER" id="PTHR43245:SF58">
    <property type="entry name" value="BLL5923 PROTEIN"/>
    <property type="match status" value="1"/>
</dbReference>
<dbReference type="EMBL" id="VKGK01000003">
    <property type="protein sequence ID" value="TRY15696.1"/>
    <property type="molecule type" value="Genomic_DNA"/>
</dbReference>
<dbReference type="InterPro" id="IPR036291">
    <property type="entry name" value="NAD(P)-bd_dom_sf"/>
</dbReference>
<dbReference type="PANTHER" id="PTHR43245">
    <property type="entry name" value="BIFUNCTIONAL POLYMYXIN RESISTANCE PROTEIN ARNA"/>
    <property type="match status" value="1"/>
</dbReference>
<dbReference type="RefSeq" id="WP_143563307.1">
    <property type="nucleotide sequence ID" value="NZ_BMPL01000003.1"/>
</dbReference>
<dbReference type="Pfam" id="PF01370">
    <property type="entry name" value="Epimerase"/>
    <property type="match status" value="1"/>
</dbReference>
<dbReference type="InterPro" id="IPR050177">
    <property type="entry name" value="Lipid_A_modif_metabolic_enz"/>
</dbReference>
<dbReference type="Gene3D" id="3.40.50.720">
    <property type="entry name" value="NAD(P)-binding Rossmann-like Domain"/>
    <property type="match status" value="1"/>
</dbReference>
<proteinExistence type="predicted"/>
<reference evidence="3" key="1">
    <citation type="submission" date="2019-07" db="EMBL/GenBank/DDBJ databases">
        <title>Shewanella sp. YLB-08 draft genomic sequence.</title>
        <authorList>
            <person name="Yu L."/>
        </authorList>
    </citation>
    <scope>NUCLEOTIDE SEQUENCE [LARGE SCALE GENOMIC DNA]</scope>
    <source>
        <strain evidence="3">JCM 20706</strain>
    </source>
</reference>
<name>A0A553JTB1_SHEHA</name>
<gene>
    <name evidence="2" type="ORF">FN961_04275</name>
</gene>
<evidence type="ECO:0000259" key="1">
    <source>
        <dbReference type="Pfam" id="PF01370"/>
    </source>
</evidence>
<evidence type="ECO:0000313" key="3">
    <source>
        <dbReference type="Proteomes" id="UP000318126"/>
    </source>
</evidence>
<protein>
    <submittedName>
        <fullName evidence="2">NAD-dependent epimerase/dehydratase family protein</fullName>
    </submittedName>
</protein>
<dbReference type="AlphaFoldDB" id="A0A553JTB1"/>